<dbReference type="EC" id="2.1.1.-" evidence="3"/>
<reference evidence="6" key="1">
    <citation type="submission" date="2022-11" db="EMBL/GenBank/DDBJ databases">
        <authorList>
            <person name="Somphong A."/>
            <person name="Phongsopitanun W."/>
        </authorList>
    </citation>
    <scope>NUCLEOTIDE SEQUENCE</scope>
    <source>
        <strain evidence="6">Pm04-4</strain>
    </source>
</reference>
<evidence type="ECO:0000256" key="3">
    <source>
        <dbReference type="RuleBase" id="RU362026"/>
    </source>
</evidence>
<accession>A0ABT4BBY6</accession>
<evidence type="ECO:0000313" key="6">
    <source>
        <dbReference type="EMBL" id="MCY1144033.1"/>
    </source>
</evidence>
<dbReference type="SUPFAM" id="SSF53335">
    <property type="entry name" value="S-adenosyl-L-methionine-dependent methyltransferases"/>
    <property type="match status" value="1"/>
</dbReference>
<dbReference type="EMBL" id="JAPNTZ010000018">
    <property type="protein sequence ID" value="MCY1144033.1"/>
    <property type="molecule type" value="Genomic_DNA"/>
</dbReference>
<name>A0ABT4BBY6_9ACTN</name>
<proteinExistence type="inferred from homology"/>
<feature type="compositionally biased region" description="Low complexity" evidence="4">
    <location>
        <begin position="163"/>
        <end position="177"/>
    </location>
</feature>
<dbReference type="Proteomes" id="UP001151002">
    <property type="component" value="Unassembled WGS sequence"/>
</dbReference>
<evidence type="ECO:0000256" key="4">
    <source>
        <dbReference type="SAM" id="MobiDB-lite"/>
    </source>
</evidence>
<dbReference type="Pfam" id="PF01555">
    <property type="entry name" value="N6_N4_Mtase"/>
    <property type="match status" value="1"/>
</dbReference>
<dbReference type="GO" id="GO:0008168">
    <property type="term" value="F:methyltransferase activity"/>
    <property type="evidence" value="ECO:0007669"/>
    <property type="project" value="UniProtKB-KW"/>
</dbReference>
<comment type="caution">
    <text evidence="6">The sequence shown here is derived from an EMBL/GenBank/DDBJ whole genome shotgun (WGS) entry which is preliminary data.</text>
</comment>
<comment type="similarity">
    <text evidence="3">Belongs to the N(4)/N(6)-methyltransferase family.</text>
</comment>
<dbReference type="Gene3D" id="3.40.50.150">
    <property type="entry name" value="Vaccinia Virus protein VP39"/>
    <property type="match status" value="1"/>
</dbReference>
<keyword evidence="1 6" id="KW-0489">Methyltransferase</keyword>
<keyword evidence="7" id="KW-1185">Reference proteome</keyword>
<dbReference type="RefSeq" id="WP_267568590.1">
    <property type="nucleotide sequence ID" value="NZ_JAPNTZ010000018.1"/>
</dbReference>
<feature type="domain" description="DNA methylase N-4/N-6" evidence="5">
    <location>
        <begin position="49"/>
        <end position="107"/>
    </location>
</feature>
<organism evidence="6 7">
    <name type="scientific">Paractinoplanes pyxinae</name>
    <dbReference type="NCBI Taxonomy" id="2997416"/>
    <lineage>
        <taxon>Bacteria</taxon>
        <taxon>Bacillati</taxon>
        <taxon>Actinomycetota</taxon>
        <taxon>Actinomycetes</taxon>
        <taxon>Micromonosporales</taxon>
        <taxon>Micromonosporaceae</taxon>
        <taxon>Paractinoplanes</taxon>
    </lineage>
</organism>
<feature type="region of interest" description="Disordered" evidence="4">
    <location>
        <begin position="156"/>
        <end position="181"/>
    </location>
</feature>
<protein>
    <recommendedName>
        <fullName evidence="3">Methyltransferase</fullName>
        <ecNumber evidence="3">2.1.1.-</ecNumber>
    </recommendedName>
</protein>
<evidence type="ECO:0000256" key="2">
    <source>
        <dbReference type="ARBA" id="ARBA00022679"/>
    </source>
</evidence>
<gene>
    <name evidence="6" type="ORF">OWR29_39070</name>
</gene>
<evidence type="ECO:0000313" key="7">
    <source>
        <dbReference type="Proteomes" id="UP001151002"/>
    </source>
</evidence>
<keyword evidence="2" id="KW-0808">Transferase</keyword>
<evidence type="ECO:0000256" key="1">
    <source>
        <dbReference type="ARBA" id="ARBA00022603"/>
    </source>
</evidence>
<feature type="region of interest" description="Disordered" evidence="4">
    <location>
        <begin position="1"/>
        <end position="26"/>
    </location>
</feature>
<dbReference type="PRINTS" id="PR00508">
    <property type="entry name" value="S21N4MTFRASE"/>
</dbReference>
<dbReference type="InterPro" id="IPR001091">
    <property type="entry name" value="RM_Methyltransferase"/>
</dbReference>
<dbReference type="GO" id="GO:0032259">
    <property type="term" value="P:methylation"/>
    <property type="evidence" value="ECO:0007669"/>
    <property type="project" value="UniProtKB-KW"/>
</dbReference>
<evidence type="ECO:0000259" key="5">
    <source>
        <dbReference type="Pfam" id="PF01555"/>
    </source>
</evidence>
<sequence length="281" mass="28311">MADARRSPARAGGGTGHTDAPCPPALPPLVIHLRRQAAAGPRRYVAGSAGHPDRMPPGLAAALLHEYTQPGNLVLDPLAGTGTTLAEAARAGRNAIGVEYETGWVALARANLALARQQGAGGHARILCRDATRLPSGIPHCLRGTTSLVLTAPPAARTMPGHPSGCGTTPSGRTTSRGRGGRAGRVAVFSGLTSVLAGCRALLAPAGQVIVVARARPSGGAHAGSLGQVLQAGLSAGLHLTAVRHAVQASHLGETCGYSQSCRCPATGVVRYAVAVFSQAC</sequence>
<dbReference type="InterPro" id="IPR002941">
    <property type="entry name" value="DNA_methylase_N4/N6"/>
</dbReference>
<dbReference type="InterPro" id="IPR029063">
    <property type="entry name" value="SAM-dependent_MTases_sf"/>
</dbReference>